<dbReference type="Gene3D" id="3.30.300.20">
    <property type="match status" value="1"/>
</dbReference>
<name>A0A382XKZ5_9ZZZZ</name>
<feature type="non-terminal residue" evidence="1">
    <location>
        <position position="73"/>
    </location>
</feature>
<dbReference type="EMBL" id="UINC01168451">
    <property type="protein sequence ID" value="SVD71489.1"/>
    <property type="molecule type" value="Genomic_DNA"/>
</dbReference>
<proteinExistence type="predicted"/>
<sequence>MTATGDLDTRMTEFLTNVGDAMGLQLTVTTEALDDATRVSIEGDECDVFLQNKAEGLDALQHLVNAAFRRDHP</sequence>
<protein>
    <submittedName>
        <fullName evidence="1">Uncharacterized protein</fullName>
    </submittedName>
</protein>
<dbReference type="AlphaFoldDB" id="A0A382XKZ5"/>
<dbReference type="InterPro" id="IPR015946">
    <property type="entry name" value="KH_dom-like_a/b"/>
</dbReference>
<accession>A0A382XKZ5</accession>
<gene>
    <name evidence="1" type="ORF">METZ01_LOCUS424343</name>
</gene>
<reference evidence="1" key="1">
    <citation type="submission" date="2018-05" db="EMBL/GenBank/DDBJ databases">
        <authorList>
            <person name="Lanie J.A."/>
            <person name="Ng W.-L."/>
            <person name="Kazmierczak K.M."/>
            <person name="Andrzejewski T.M."/>
            <person name="Davidsen T.M."/>
            <person name="Wayne K.J."/>
            <person name="Tettelin H."/>
            <person name="Glass J.I."/>
            <person name="Rusch D."/>
            <person name="Podicherti R."/>
            <person name="Tsui H.-C.T."/>
            <person name="Winkler M.E."/>
        </authorList>
    </citation>
    <scope>NUCLEOTIDE SEQUENCE</scope>
</reference>
<evidence type="ECO:0000313" key="1">
    <source>
        <dbReference type="EMBL" id="SVD71489.1"/>
    </source>
</evidence>
<organism evidence="1">
    <name type="scientific">marine metagenome</name>
    <dbReference type="NCBI Taxonomy" id="408172"/>
    <lineage>
        <taxon>unclassified sequences</taxon>
        <taxon>metagenomes</taxon>
        <taxon>ecological metagenomes</taxon>
    </lineage>
</organism>